<sequence length="222" mass="23949">MPGPSLLLFFSSSLLLTASPIDNTNRGLAAAPTIAARAPIDDVPSVDAIRAEIRRQGRVGTDISLFYTALPVVAGTSAPARITAWYECNLQTKLQKGGVAWDGILPDDYLVEQAQRLQSSIVDKFMKRACQAFAANSAGLVFVFYPGDKGDDAVELCKTRGEGLNPPNGYSAWCGQEFPALMRNPKVEAIHQIDLASDRTQGNLIWSKGDGVKLPIQQDQIS</sequence>
<keyword evidence="1" id="KW-0732">Signal</keyword>
<evidence type="ECO:0000313" key="2">
    <source>
        <dbReference type="EMBL" id="KAK8006175.1"/>
    </source>
</evidence>
<gene>
    <name evidence="2" type="ORF">PG991_012472</name>
</gene>
<organism evidence="2 3">
    <name type="scientific">Apiospora marii</name>
    <dbReference type="NCBI Taxonomy" id="335849"/>
    <lineage>
        <taxon>Eukaryota</taxon>
        <taxon>Fungi</taxon>
        <taxon>Dikarya</taxon>
        <taxon>Ascomycota</taxon>
        <taxon>Pezizomycotina</taxon>
        <taxon>Sordariomycetes</taxon>
        <taxon>Xylariomycetidae</taxon>
        <taxon>Amphisphaeriales</taxon>
        <taxon>Apiosporaceae</taxon>
        <taxon>Apiospora</taxon>
    </lineage>
</organism>
<proteinExistence type="predicted"/>
<dbReference type="Proteomes" id="UP001396898">
    <property type="component" value="Unassembled WGS sequence"/>
</dbReference>
<protein>
    <submittedName>
        <fullName evidence="2">Uncharacterized protein</fullName>
    </submittedName>
</protein>
<comment type="caution">
    <text evidence="2">The sequence shown here is derived from an EMBL/GenBank/DDBJ whole genome shotgun (WGS) entry which is preliminary data.</text>
</comment>
<evidence type="ECO:0000256" key="1">
    <source>
        <dbReference type="SAM" id="SignalP"/>
    </source>
</evidence>
<name>A0ABR1RAT2_9PEZI</name>
<feature type="signal peptide" evidence="1">
    <location>
        <begin position="1"/>
        <end position="18"/>
    </location>
</feature>
<dbReference type="EMBL" id="JAQQWI010000017">
    <property type="protein sequence ID" value="KAK8006175.1"/>
    <property type="molecule type" value="Genomic_DNA"/>
</dbReference>
<reference evidence="2 3" key="1">
    <citation type="submission" date="2023-01" db="EMBL/GenBank/DDBJ databases">
        <title>Analysis of 21 Apiospora genomes using comparative genomics revels a genus with tremendous synthesis potential of carbohydrate active enzymes and secondary metabolites.</title>
        <authorList>
            <person name="Sorensen T."/>
        </authorList>
    </citation>
    <scope>NUCLEOTIDE SEQUENCE [LARGE SCALE GENOMIC DNA]</scope>
    <source>
        <strain evidence="2 3">CBS 20057</strain>
    </source>
</reference>
<feature type="chain" id="PRO_5045679689" evidence="1">
    <location>
        <begin position="19"/>
        <end position="222"/>
    </location>
</feature>
<keyword evidence="3" id="KW-1185">Reference proteome</keyword>
<accession>A0ABR1RAT2</accession>
<evidence type="ECO:0000313" key="3">
    <source>
        <dbReference type="Proteomes" id="UP001396898"/>
    </source>
</evidence>